<dbReference type="KEGG" id="mgr:MGG_16279"/>
<evidence type="ECO:0000313" key="2">
    <source>
        <dbReference type="EMBL" id="EHA57347.1"/>
    </source>
</evidence>
<dbReference type="HOGENOM" id="CLU_1619362_0_0_1"/>
<name>G4MQR0_PYRO7</name>
<gene>
    <name evidence="2" type="ORF">MGG_16279</name>
</gene>
<dbReference type="GeneID" id="12985302"/>
<evidence type="ECO:0000313" key="3">
    <source>
        <dbReference type="Proteomes" id="UP000009058"/>
    </source>
</evidence>
<dbReference type="Proteomes" id="UP000009058">
    <property type="component" value="Chromosome 1"/>
</dbReference>
<dbReference type="RefSeq" id="XP_003709959.1">
    <property type="nucleotide sequence ID" value="XM_003709911.1"/>
</dbReference>
<accession>G4MQR0</accession>
<protein>
    <submittedName>
        <fullName evidence="2">Uncharacterized protein</fullName>
    </submittedName>
</protein>
<evidence type="ECO:0000256" key="1">
    <source>
        <dbReference type="SAM" id="MobiDB-lite"/>
    </source>
</evidence>
<dbReference type="AlphaFoldDB" id="G4MQR0"/>
<dbReference type="InParanoid" id="G4MQR0"/>
<reference evidence="2 3" key="1">
    <citation type="journal article" date="2005" name="Nature">
        <title>The genome sequence of the rice blast fungus Magnaporthe grisea.</title>
        <authorList>
            <person name="Dean R.A."/>
            <person name="Talbot N.J."/>
            <person name="Ebbole D.J."/>
            <person name="Farman M.L."/>
            <person name="Mitchell T.K."/>
            <person name="Orbach M.J."/>
            <person name="Thon M."/>
            <person name="Kulkarni R."/>
            <person name="Xu J.R."/>
            <person name="Pan H."/>
            <person name="Read N.D."/>
            <person name="Lee Y.H."/>
            <person name="Carbone I."/>
            <person name="Brown D."/>
            <person name="Oh Y.Y."/>
            <person name="Donofrio N."/>
            <person name="Jeong J.S."/>
            <person name="Soanes D.M."/>
            <person name="Djonovic S."/>
            <person name="Kolomiets E."/>
            <person name="Rehmeyer C."/>
            <person name="Li W."/>
            <person name="Harding M."/>
            <person name="Kim S."/>
            <person name="Lebrun M.H."/>
            <person name="Bohnert H."/>
            <person name="Coughlan S."/>
            <person name="Butler J."/>
            <person name="Calvo S."/>
            <person name="Ma L.J."/>
            <person name="Nicol R."/>
            <person name="Purcell S."/>
            <person name="Nusbaum C."/>
            <person name="Galagan J.E."/>
            <person name="Birren B.W."/>
        </authorList>
    </citation>
    <scope>NUCLEOTIDE SEQUENCE [LARGE SCALE GENOMIC DNA]</scope>
    <source>
        <strain evidence="3">70-15 / ATCC MYA-4617 / FGSC 8958</strain>
    </source>
</reference>
<reference key="2">
    <citation type="submission" date="2011-05" db="EMBL/GenBank/DDBJ databases">
        <title>The Genome Sequence of Magnaporthe oryzae 70-15.</title>
        <authorList>
            <consortium name="The Broad Institute Genome Sequencing Platform"/>
            <person name="Ma L.-J."/>
            <person name="Dead R."/>
            <person name="Young S.K."/>
            <person name="Zeng Q."/>
            <person name="Gargeya S."/>
            <person name="Fitzgerald M."/>
            <person name="Haas B."/>
            <person name="Abouelleil A."/>
            <person name="Alvarado L."/>
            <person name="Arachchi H.M."/>
            <person name="Berlin A."/>
            <person name="Brown A."/>
            <person name="Chapman S.B."/>
            <person name="Chen Z."/>
            <person name="Dunbar C."/>
            <person name="Freedman E."/>
            <person name="Gearin G."/>
            <person name="Gellesch M."/>
            <person name="Goldberg J."/>
            <person name="Griggs A."/>
            <person name="Gujja S."/>
            <person name="Heiman D."/>
            <person name="Howarth C."/>
            <person name="Larson L."/>
            <person name="Lui A."/>
            <person name="MacDonald P.J.P."/>
            <person name="Mehta T."/>
            <person name="Montmayeur A."/>
            <person name="Murphy C."/>
            <person name="Neiman D."/>
            <person name="Pearson M."/>
            <person name="Priest M."/>
            <person name="Roberts A."/>
            <person name="Saif S."/>
            <person name="Shea T."/>
            <person name="Shenoy N."/>
            <person name="Sisk P."/>
            <person name="Stolte C."/>
            <person name="Sykes S."/>
            <person name="Yandava C."/>
            <person name="Wortman J."/>
            <person name="Nusbaum C."/>
            <person name="Birren B."/>
        </authorList>
    </citation>
    <scope>NUCLEOTIDE SEQUENCE</scope>
    <source>
        <strain>70-15</strain>
    </source>
</reference>
<sequence length="164" mass="17603">MVGKAYTGTGSLQPGNRINCHFGHLHQRVSTFVGFKGPQALSKGWRSIVVIMYIKRYWVTDLERLAAYMLRSGRINIVLGTENVSGDPVVQPLGLPGLLTPAALRPAPVVCPGHSWIWSSFALSPKRSGATGGGPDERSPGLDPAPAPFPNDISLMRSWLGNSA</sequence>
<proteinExistence type="predicted"/>
<keyword evidence="3" id="KW-1185">Reference proteome</keyword>
<dbReference type="VEuPathDB" id="FungiDB:MGG_16279"/>
<dbReference type="EMBL" id="CM001231">
    <property type="protein sequence ID" value="EHA57347.1"/>
    <property type="molecule type" value="Genomic_DNA"/>
</dbReference>
<organism evidence="2 3">
    <name type="scientific">Pyricularia oryzae (strain 70-15 / ATCC MYA-4617 / FGSC 8958)</name>
    <name type="common">Rice blast fungus</name>
    <name type="synonym">Magnaporthe oryzae</name>
    <dbReference type="NCBI Taxonomy" id="242507"/>
    <lineage>
        <taxon>Eukaryota</taxon>
        <taxon>Fungi</taxon>
        <taxon>Dikarya</taxon>
        <taxon>Ascomycota</taxon>
        <taxon>Pezizomycotina</taxon>
        <taxon>Sordariomycetes</taxon>
        <taxon>Sordariomycetidae</taxon>
        <taxon>Magnaporthales</taxon>
        <taxon>Pyriculariaceae</taxon>
        <taxon>Pyricularia</taxon>
    </lineage>
</organism>
<feature type="region of interest" description="Disordered" evidence="1">
    <location>
        <begin position="126"/>
        <end position="150"/>
    </location>
</feature>